<feature type="compositionally biased region" description="Low complexity" evidence="1">
    <location>
        <begin position="275"/>
        <end position="284"/>
    </location>
</feature>
<feature type="compositionally biased region" description="Polar residues" evidence="1">
    <location>
        <begin position="115"/>
        <end position="126"/>
    </location>
</feature>
<feature type="compositionally biased region" description="Low complexity" evidence="1">
    <location>
        <begin position="71"/>
        <end position="83"/>
    </location>
</feature>
<dbReference type="Proteomes" id="UP001221757">
    <property type="component" value="Unassembled WGS sequence"/>
</dbReference>
<organism evidence="2 3">
    <name type="scientific">Mycena rosella</name>
    <name type="common">Pink bonnet</name>
    <name type="synonym">Agaricus rosellus</name>
    <dbReference type="NCBI Taxonomy" id="1033263"/>
    <lineage>
        <taxon>Eukaryota</taxon>
        <taxon>Fungi</taxon>
        <taxon>Dikarya</taxon>
        <taxon>Basidiomycota</taxon>
        <taxon>Agaricomycotina</taxon>
        <taxon>Agaricomycetes</taxon>
        <taxon>Agaricomycetidae</taxon>
        <taxon>Agaricales</taxon>
        <taxon>Marasmiineae</taxon>
        <taxon>Mycenaceae</taxon>
        <taxon>Mycena</taxon>
    </lineage>
</organism>
<feature type="compositionally biased region" description="Basic and acidic residues" evidence="1">
    <location>
        <begin position="92"/>
        <end position="101"/>
    </location>
</feature>
<reference evidence="2" key="1">
    <citation type="submission" date="2023-03" db="EMBL/GenBank/DDBJ databases">
        <title>Massive genome expansion in bonnet fungi (Mycena s.s.) driven by repeated elements and novel gene families across ecological guilds.</title>
        <authorList>
            <consortium name="Lawrence Berkeley National Laboratory"/>
            <person name="Harder C.B."/>
            <person name="Miyauchi S."/>
            <person name="Viragh M."/>
            <person name="Kuo A."/>
            <person name="Thoen E."/>
            <person name="Andreopoulos B."/>
            <person name="Lu D."/>
            <person name="Skrede I."/>
            <person name="Drula E."/>
            <person name="Henrissat B."/>
            <person name="Morin E."/>
            <person name="Kohler A."/>
            <person name="Barry K."/>
            <person name="LaButti K."/>
            <person name="Morin E."/>
            <person name="Salamov A."/>
            <person name="Lipzen A."/>
            <person name="Mereny Z."/>
            <person name="Hegedus B."/>
            <person name="Baldrian P."/>
            <person name="Stursova M."/>
            <person name="Weitz H."/>
            <person name="Taylor A."/>
            <person name="Grigoriev I.V."/>
            <person name="Nagy L.G."/>
            <person name="Martin F."/>
            <person name="Kauserud H."/>
        </authorList>
    </citation>
    <scope>NUCLEOTIDE SEQUENCE</scope>
    <source>
        <strain evidence="2">CBHHK067</strain>
    </source>
</reference>
<feature type="region of interest" description="Disordered" evidence="1">
    <location>
        <begin position="260"/>
        <end position="318"/>
    </location>
</feature>
<name>A0AAD7BTJ7_MYCRO</name>
<feature type="region of interest" description="Disordered" evidence="1">
    <location>
        <begin position="447"/>
        <end position="485"/>
    </location>
</feature>
<protein>
    <submittedName>
        <fullName evidence="2">Uncharacterized protein</fullName>
    </submittedName>
</protein>
<accession>A0AAD7BTJ7</accession>
<feature type="region of interest" description="Disordered" evidence="1">
    <location>
        <begin position="50"/>
        <end position="176"/>
    </location>
</feature>
<feature type="compositionally biased region" description="Low complexity" evidence="1">
    <location>
        <begin position="135"/>
        <end position="147"/>
    </location>
</feature>
<evidence type="ECO:0000313" key="2">
    <source>
        <dbReference type="EMBL" id="KAJ7629324.1"/>
    </source>
</evidence>
<feature type="compositionally biased region" description="Basic and acidic residues" evidence="1">
    <location>
        <begin position="471"/>
        <end position="485"/>
    </location>
</feature>
<evidence type="ECO:0000313" key="3">
    <source>
        <dbReference type="Proteomes" id="UP001221757"/>
    </source>
</evidence>
<evidence type="ECO:0000256" key="1">
    <source>
        <dbReference type="SAM" id="MobiDB-lite"/>
    </source>
</evidence>
<dbReference type="AlphaFoldDB" id="A0AAD7BTJ7"/>
<feature type="compositionally biased region" description="Polar residues" evidence="1">
    <location>
        <begin position="293"/>
        <end position="305"/>
    </location>
</feature>
<dbReference type="EMBL" id="JARKIE010000546">
    <property type="protein sequence ID" value="KAJ7629324.1"/>
    <property type="molecule type" value="Genomic_DNA"/>
</dbReference>
<proteinExistence type="predicted"/>
<gene>
    <name evidence="2" type="ORF">B0H17DRAFT_1150638</name>
</gene>
<keyword evidence="3" id="KW-1185">Reference proteome</keyword>
<comment type="caution">
    <text evidence="2">The sequence shown here is derived from an EMBL/GenBank/DDBJ whole genome shotgun (WGS) entry which is preliminary data.</text>
</comment>
<sequence length="485" mass="51785">MCLVRVLVRPAPLTSVLSAQSGERRQAHAGERRTHIAAIGREGRAHPRALTSAWRGPYPRLPDGVANFGDASTTERSSAATSSPIPPGRTGARREEMRNEGRPATGGERGCGADVSQNSRAKVQETNEADMLPRAGSGSASASPGDGLYSPGKKTPPRTLNESPVASREMRARPTRGIPECRFRIPEQNPESRIQNPDSRLQTSECICAAGASRRAAYVGLRAGFERGGWMGLGQKALRCEVDSRAKAAERPRSARIHGSRLGEGVHPLPSEPDAQGAGSNACACGGGDAATTERQQNGTKSSPTRWARRHSAQAREGDCKRWGRAGLGNWQPTVVMHGTRNAASTGGGTGARRAKYLEDSGAGEIAGGFSGWSSDAPSAVARSPGYSREVNRGAAMAAICLRRNGTDITPELFMGLCMALEATSQERGWARPWRAEARMRRSSVCGEHALASSRTSEEPTGEWHTPPTYLREHRGVSTRQEKIV</sequence>